<dbReference type="AlphaFoldDB" id="A0A3S5FAA4"/>
<dbReference type="EMBL" id="LR134406">
    <property type="protein sequence ID" value="VEH69671.1"/>
    <property type="molecule type" value="Genomic_DNA"/>
</dbReference>
<feature type="transmembrane region" description="Helical" evidence="1">
    <location>
        <begin position="7"/>
        <end position="23"/>
    </location>
</feature>
<organism evidence="3 4">
    <name type="scientific">Arachnia propionica</name>
    <dbReference type="NCBI Taxonomy" id="1750"/>
    <lineage>
        <taxon>Bacteria</taxon>
        <taxon>Bacillati</taxon>
        <taxon>Actinomycetota</taxon>
        <taxon>Actinomycetes</taxon>
        <taxon>Propionibacteriales</taxon>
        <taxon>Propionibacteriaceae</taxon>
        <taxon>Arachnia</taxon>
    </lineage>
</organism>
<evidence type="ECO:0000313" key="3">
    <source>
        <dbReference type="EMBL" id="VEH69671.1"/>
    </source>
</evidence>
<sequence>MLKYVRTGLLAIVVVTGVLLPITRYAPFAWIAGGGFVLVLVLGHPAVVKRIEPGKDQPPGRSIQR</sequence>
<keyword evidence="4" id="KW-1185">Reference proteome</keyword>
<reference evidence="2" key="2">
    <citation type="submission" date="2021-03" db="EMBL/GenBank/DDBJ databases">
        <title>Human Oral Microbial Genomes.</title>
        <authorList>
            <person name="Johnston C.D."/>
            <person name="Chen T."/>
            <person name="Dewhirst F.E."/>
        </authorList>
    </citation>
    <scope>NUCLEOTIDE SEQUENCE</scope>
    <source>
        <strain evidence="2">F0714</strain>
    </source>
</reference>
<dbReference type="RefSeq" id="WP_014846067.1">
    <property type="nucleotide sequence ID" value="NZ_CAJZDL010000004.1"/>
</dbReference>
<accession>A0A3S5FAA4</accession>
<evidence type="ECO:0000313" key="2">
    <source>
        <dbReference type="EMBL" id="QUC10287.1"/>
    </source>
</evidence>
<proteinExistence type="predicted"/>
<keyword evidence="1" id="KW-1133">Transmembrane helix</keyword>
<evidence type="ECO:0000256" key="1">
    <source>
        <dbReference type="SAM" id="Phobius"/>
    </source>
</evidence>
<keyword evidence="1" id="KW-0812">Transmembrane</keyword>
<dbReference type="Proteomes" id="UP000677180">
    <property type="component" value="Chromosome"/>
</dbReference>
<evidence type="ECO:0000313" key="4">
    <source>
        <dbReference type="Proteomes" id="UP000273044"/>
    </source>
</evidence>
<dbReference type="GeneID" id="64406426"/>
<dbReference type="Proteomes" id="UP000273044">
    <property type="component" value="Chromosome"/>
</dbReference>
<dbReference type="OrthoDB" id="9928605at2"/>
<reference evidence="3 4" key="1">
    <citation type="submission" date="2018-12" db="EMBL/GenBank/DDBJ databases">
        <authorList>
            <consortium name="Pathogen Informatics"/>
        </authorList>
    </citation>
    <scope>NUCLEOTIDE SEQUENCE [LARGE SCALE GENOMIC DNA]</scope>
    <source>
        <strain evidence="3 4">NCTC12967</strain>
    </source>
</reference>
<dbReference type="EMBL" id="CP072385">
    <property type="protein sequence ID" value="QUC10287.1"/>
    <property type="molecule type" value="Genomic_DNA"/>
</dbReference>
<name>A0A3S5FAA4_9ACTN</name>
<feature type="transmembrane region" description="Helical" evidence="1">
    <location>
        <begin position="29"/>
        <end position="48"/>
    </location>
</feature>
<keyword evidence="1" id="KW-0472">Membrane</keyword>
<gene>
    <name evidence="2" type="ORF">J5A53_10840</name>
    <name evidence="3" type="ORF">NCTC12967_00945</name>
</gene>
<protein>
    <submittedName>
        <fullName evidence="3">Uncharacterized protein</fullName>
    </submittedName>
</protein>